<evidence type="ECO:0000313" key="2">
    <source>
        <dbReference type="Proteomes" id="UP000614410"/>
    </source>
</evidence>
<proteinExistence type="predicted"/>
<comment type="caution">
    <text evidence="1">The sequence shown here is derived from an EMBL/GenBank/DDBJ whole genome shotgun (WGS) entry which is preliminary data.</text>
</comment>
<organism evidence="1 2">
    <name type="scientific">Candidatus Amunia macphersoniae</name>
    <dbReference type="NCBI Taxonomy" id="3127014"/>
    <lineage>
        <taxon>Bacteria</taxon>
        <taxon>Bacillati</taxon>
        <taxon>Candidatus Dormiibacterota</taxon>
        <taxon>Candidatus Dormibacteria</taxon>
        <taxon>Candidatus Aeolococcales</taxon>
        <taxon>Candidatus Aeolococcaceae</taxon>
        <taxon>Candidatus Amunia</taxon>
    </lineage>
</organism>
<dbReference type="Proteomes" id="UP000614410">
    <property type="component" value="Unassembled WGS sequence"/>
</dbReference>
<evidence type="ECO:0000313" key="1">
    <source>
        <dbReference type="EMBL" id="MBJ7608817.1"/>
    </source>
</evidence>
<dbReference type="EMBL" id="JAEKNN010000025">
    <property type="protein sequence ID" value="MBJ7608817.1"/>
    <property type="molecule type" value="Genomic_DNA"/>
</dbReference>
<name>A0A934KJB9_9BACT</name>
<dbReference type="AlphaFoldDB" id="A0A934KJB9"/>
<gene>
    <name evidence="1" type="ORF">JF887_05235</name>
</gene>
<reference evidence="1 2" key="1">
    <citation type="submission" date="2020-10" db="EMBL/GenBank/DDBJ databases">
        <title>Ca. Dormibacterota MAGs.</title>
        <authorList>
            <person name="Montgomery K."/>
        </authorList>
    </citation>
    <scope>NUCLEOTIDE SEQUENCE [LARGE SCALE GENOMIC DNA]</scope>
    <source>
        <strain evidence="1">Mitchell_Peninsula_5</strain>
    </source>
</reference>
<accession>A0A934KJB9</accession>
<sequence>MQTAPPLATLPVSFFDRRTGLSALAVQHLRLDGRVVVVYHDASGVAAAGPLLCGIAEKLLAELADGQTLSLIETSVPEHPAEPFIYARVTLSSAGPATGVRAGGGRVVGIDAVARACGIEVREVQHTETLVCAIHRPRACAFPGFRQLALGERDRDDREVA</sequence>
<protein>
    <submittedName>
        <fullName evidence="1">Uncharacterized protein</fullName>
    </submittedName>
</protein>